<feature type="domain" description="Mycoplasma lipoprotein C-terminal" evidence="3">
    <location>
        <begin position="451"/>
        <end position="545"/>
    </location>
</feature>
<dbReference type="OrthoDB" id="394917at2"/>
<dbReference type="InterPro" id="IPR004890">
    <property type="entry name" value="Lipoprotein_10_C"/>
</dbReference>
<reference evidence="4 5" key="1">
    <citation type="submission" date="2019-01" db="EMBL/GenBank/DDBJ databases">
        <authorList>
            <consortium name="Pathogen Informatics"/>
        </authorList>
    </citation>
    <scope>NUCLEOTIDE SEQUENCE [LARGE SCALE GENOMIC DNA]</scope>
    <source>
        <strain evidence="4 5">NCTC10181</strain>
    </source>
</reference>
<organism evidence="4 5">
    <name type="scientific">Mycoplasmopsis citelli</name>
    <dbReference type="NCBI Taxonomy" id="171281"/>
    <lineage>
        <taxon>Bacteria</taxon>
        <taxon>Bacillati</taxon>
        <taxon>Mycoplasmatota</taxon>
        <taxon>Mycoplasmoidales</taxon>
        <taxon>Metamycoplasmataceae</taxon>
        <taxon>Mycoplasmopsis</taxon>
    </lineage>
</organism>
<dbReference type="PROSITE" id="PS51257">
    <property type="entry name" value="PROKAR_LIPOPROTEIN"/>
    <property type="match status" value="1"/>
</dbReference>
<dbReference type="KEGG" id="mcit:NCTC10181_00940"/>
<evidence type="ECO:0000256" key="2">
    <source>
        <dbReference type="SAM" id="SignalP"/>
    </source>
</evidence>
<keyword evidence="5" id="KW-1185">Reference proteome</keyword>
<name>A0A449B3A3_9BACT</name>
<evidence type="ECO:0000259" key="3">
    <source>
        <dbReference type="Pfam" id="PF03202"/>
    </source>
</evidence>
<dbReference type="InterPro" id="IPR054825">
    <property type="entry name" value="P68-like"/>
</dbReference>
<keyword evidence="2" id="KW-0732">Signal</keyword>
<dbReference type="AlphaFoldDB" id="A0A449B3A3"/>
<feature type="signal peptide" evidence="2">
    <location>
        <begin position="1"/>
        <end position="24"/>
    </location>
</feature>
<gene>
    <name evidence="4" type="ORF">NCTC10181_00940</name>
</gene>
<feature type="chain" id="PRO_5019468247" description="Mycoplasma lipoprotein C-terminal domain-containing protein" evidence="2">
    <location>
        <begin position="25"/>
        <end position="627"/>
    </location>
</feature>
<dbReference type="Pfam" id="PF03202">
    <property type="entry name" value="Lipoprotein_10"/>
    <property type="match status" value="1"/>
</dbReference>
<dbReference type="EMBL" id="LR215036">
    <property type="protein sequence ID" value="VEU75063.1"/>
    <property type="molecule type" value="Genomic_DNA"/>
</dbReference>
<protein>
    <recommendedName>
        <fullName evidence="3">Mycoplasma lipoprotein C-terminal domain-containing protein</fullName>
    </recommendedName>
</protein>
<evidence type="ECO:0000256" key="1">
    <source>
        <dbReference type="ARBA" id="ARBA00009031"/>
    </source>
</evidence>
<accession>A0A449B3A3</accession>
<dbReference type="NCBIfam" id="NF045826">
    <property type="entry name" value="lipo_P68"/>
    <property type="match status" value="1"/>
</dbReference>
<sequence length="627" mass="70864">MKKSKKLKFLSTIFAFSAATVALATSCQDNKPTILNYPTDKAASDNKIVFASGQTRFHPLMIALKELIPLYNESMKNNPDFLKVELWDQEKTGAKSELELTNKNEDYIKLNSDKLANLILGNQTTAYVINKYGKLLDITSILPTSDFPQKILKAHTQLVGENLSKTKIYNIPFDVSDTNGFSVNIDLLNKALELAQQAGATVDKTGKFFEHLDAQKNKGNTIPENSAINFLKAKPDSLKGYTINEKTFKGLNSLFEFARKLKSALEVDKEKVAKYGKSISNLQVFSIDYQQDEFFKSINNQLKGKKLWELEPTNGQYDFSKIKYNIKDNQEMQTVFKNTFDQFVKDNQSDVVQEVNAVSGKANPTLFRDVKYENNISEAGEWASWHMRQYQTIFAVVASVGLEQSVNSKTSRSFFKGQDPKSWATRDDVFLQEQVTKNNADDTFSTYIEGGSSLIPVSVDNNGKEDKATLLFLNWLYKQKVNYNGEEIAVRDLMTRKSAYFIPLKDVVNRGVDYYNNSEKQINDKITENKAKISQNDADKAKLEQETEVLESDSNYTHSGALSFKSLDDFLKDSNEDLLNLPKNEKTSKISKKIEDLLLSSTLDKSPTKVTGEKALEEVLKIINDQS</sequence>
<proteinExistence type="inferred from homology"/>
<dbReference type="Proteomes" id="UP000290985">
    <property type="component" value="Chromosome"/>
</dbReference>
<comment type="similarity">
    <text evidence="1">Belongs to the MG185/MG260 family.</text>
</comment>
<evidence type="ECO:0000313" key="4">
    <source>
        <dbReference type="EMBL" id="VEU75063.1"/>
    </source>
</evidence>
<dbReference type="RefSeq" id="WP_129725879.1">
    <property type="nucleotide sequence ID" value="NZ_CP101807.1"/>
</dbReference>
<evidence type="ECO:0000313" key="5">
    <source>
        <dbReference type="Proteomes" id="UP000290985"/>
    </source>
</evidence>